<keyword evidence="9" id="KW-1185">Reference proteome</keyword>
<dbReference type="GO" id="GO:0005576">
    <property type="term" value="C:extracellular region"/>
    <property type="evidence" value="ECO:0007669"/>
    <property type="project" value="InterPro"/>
</dbReference>
<evidence type="ECO:0000313" key="8">
    <source>
        <dbReference type="EMBL" id="CAG9133185.1"/>
    </source>
</evidence>
<evidence type="ECO:0000256" key="5">
    <source>
        <dbReference type="ARBA" id="ARBA00023180"/>
    </source>
</evidence>
<keyword evidence="1" id="KW-0147">Chitin-binding</keyword>
<feature type="signal peptide" evidence="6">
    <location>
        <begin position="1"/>
        <end position="23"/>
    </location>
</feature>
<dbReference type="InterPro" id="IPR002557">
    <property type="entry name" value="Chitin-bd_dom"/>
</dbReference>
<sequence>MKAFIGLVLLAAAASASVCPAESDPWTEDLLLPHPDCSKFYKCSYGEPVEQDCPAGLLYNEKQQYCDYPENVSCGQAARSGEWLPNGCPSSPTVHWLLPAENCNQYYQCVRGDKVLLQCMAGLHYNKVLQVCDYPENAGCA</sequence>
<evidence type="ECO:0000256" key="3">
    <source>
        <dbReference type="ARBA" id="ARBA00022737"/>
    </source>
</evidence>
<feature type="domain" description="Chitin-binding type-2" evidence="7">
    <location>
        <begin position="85"/>
        <end position="141"/>
    </location>
</feature>
<evidence type="ECO:0000256" key="6">
    <source>
        <dbReference type="SAM" id="SignalP"/>
    </source>
</evidence>
<keyword evidence="4" id="KW-1015">Disulfide bond</keyword>
<dbReference type="GO" id="GO:0008061">
    <property type="term" value="F:chitin binding"/>
    <property type="evidence" value="ECO:0007669"/>
    <property type="project" value="UniProtKB-KW"/>
</dbReference>
<keyword evidence="3" id="KW-0677">Repeat</keyword>
<dbReference type="SUPFAM" id="SSF57625">
    <property type="entry name" value="Invertebrate chitin-binding proteins"/>
    <property type="match status" value="2"/>
</dbReference>
<name>A0A8S4FX46_PLUXY</name>
<evidence type="ECO:0000256" key="2">
    <source>
        <dbReference type="ARBA" id="ARBA00022729"/>
    </source>
</evidence>
<evidence type="ECO:0000313" key="9">
    <source>
        <dbReference type="Proteomes" id="UP000653454"/>
    </source>
</evidence>
<dbReference type="SMART" id="SM00494">
    <property type="entry name" value="ChtBD2"/>
    <property type="match status" value="2"/>
</dbReference>
<keyword evidence="5" id="KW-0325">Glycoprotein</keyword>
<dbReference type="InterPro" id="IPR036508">
    <property type="entry name" value="Chitin-bd_dom_sf"/>
</dbReference>
<dbReference type="AlphaFoldDB" id="A0A8S4FX46"/>
<proteinExistence type="predicted"/>
<gene>
    <name evidence="8" type="ORF">PLXY2_LOCUS11466</name>
</gene>
<dbReference type="EMBL" id="CAJHNJ030000058">
    <property type="protein sequence ID" value="CAG9133185.1"/>
    <property type="molecule type" value="Genomic_DNA"/>
</dbReference>
<accession>A0A8S4FX46</accession>
<evidence type="ECO:0000256" key="1">
    <source>
        <dbReference type="ARBA" id="ARBA00022669"/>
    </source>
</evidence>
<keyword evidence="2 6" id="KW-0732">Signal</keyword>
<dbReference type="PANTHER" id="PTHR23301">
    <property type="entry name" value="CHITIN BINDING PERITROPHIN-A"/>
    <property type="match status" value="1"/>
</dbReference>
<evidence type="ECO:0000256" key="4">
    <source>
        <dbReference type="ARBA" id="ARBA00023157"/>
    </source>
</evidence>
<dbReference type="PROSITE" id="PS50940">
    <property type="entry name" value="CHIT_BIND_II"/>
    <property type="match status" value="2"/>
</dbReference>
<dbReference type="Gene3D" id="2.170.140.10">
    <property type="entry name" value="Chitin binding domain"/>
    <property type="match status" value="2"/>
</dbReference>
<dbReference type="InterPro" id="IPR051940">
    <property type="entry name" value="Chitin_bind-dev_reg"/>
</dbReference>
<evidence type="ECO:0000259" key="7">
    <source>
        <dbReference type="PROSITE" id="PS50940"/>
    </source>
</evidence>
<comment type="caution">
    <text evidence="8">The sequence shown here is derived from an EMBL/GenBank/DDBJ whole genome shotgun (WGS) entry which is preliminary data.</text>
</comment>
<protein>
    <submittedName>
        <fullName evidence="8">(diamondback moth) hypothetical protein</fullName>
    </submittedName>
</protein>
<dbReference type="Proteomes" id="UP000653454">
    <property type="component" value="Unassembled WGS sequence"/>
</dbReference>
<feature type="chain" id="PRO_5035874321" evidence="6">
    <location>
        <begin position="24"/>
        <end position="141"/>
    </location>
</feature>
<organism evidence="8 9">
    <name type="scientific">Plutella xylostella</name>
    <name type="common">Diamondback moth</name>
    <name type="synonym">Plutella maculipennis</name>
    <dbReference type="NCBI Taxonomy" id="51655"/>
    <lineage>
        <taxon>Eukaryota</taxon>
        <taxon>Metazoa</taxon>
        <taxon>Ecdysozoa</taxon>
        <taxon>Arthropoda</taxon>
        <taxon>Hexapoda</taxon>
        <taxon>Insecta</taxon>
        <taxon>Pterygota</taxon>
        <taxon>Neoptera</taxon>
        <taxon>Endopterygota</taxon>
        <taxon>Lepidoptera</taxon>
        <taxon>Glossata</taxon>
        <taxon>Ditrysia</taxon>
        <taxon>Yponomeutoidea</taxon>
        <taxon>Plutellidae</taxon>
        <taxon>Plutella</taxon>
    </lineage>
</organism>
<dbReference type="PANTHER" id="PTHR23301:SF0">
    <property type="entry name" value="CHITIN-BINDING TYPE-2 DOMAIN-CONTAINING PROTEIN-RELATED"/>
    <property type="match status" value="1"/>
</dbReference>
<reference evidence="8" key="1">
    <citation type="submission" date="2020-11" db="EMBL/GenBank/DDBJ databases">
        <authorList>
            <person name="Whiteford S."/>
        </authorList>
    </citation>
    <scope>NUCLEOTIDE SEQUENCE</scope>
</reference>
<feature type="domain" description="Chitin-binding type-2" evidence="7">
    <location>
        <begin position="16"/>
        <end position="76"/>
    </location>
</feature>
<dbReference type="Pfam" id="PF01607">
    <property type="entry name" value="CBM_14"/>
    <property type="match status" value="2"/>
</dbReference>